<dbReference type="Pfam" id="PF00130">
    <property type="entry name" value="C1_1"/>
    <property type="match status" value="2"/>
</dbReference>
<feature type="compositionally biased region" description="Polar residues" evidence="5">
    <location>
        <begin position="911"/>
        <end position="925"/>
    </location>
</feature>
<dbReference type="InterPro" id="IPR046349">
    <property type="entry name" value="C1-like_sf"/>
</dbReference>
<feature type="domain" description="Rho-GAP" evidence="7">
    <location>
        <begin position="570"/>
        <end position="759"/>
    </location>
</feature>
<dbReference type="GO" id="GO:0051015">
    <property type="term" value="F:actin filament binding"/>
    <property type="evidence" value="ECO:0007669"/>
    <property type="project" value="TreeGrafter"/>
</dbReference>
<dbReference type="Gene3D" id="1.10.555.10">
    <property type="entry name" value="Rho GTPase activation protein"/>
    <property type="match status" value="1"/>
</dbReference>
<accession>A0AAD8ESL8</accession>
<protein>
    <submittedName>
        <fullName evidence="8">Uncharacterized protein</fullName>
    </submittedName>
</protein>
<feature type="compositionally biased region" description="Basic and acidic residues" evidence="5">
    <location>
        <begin position="861"/>
        <end position="872"/>
    </location>
</feature>
<evidence type="ECO:0000259" key="7">
    <source>
        <dbReference type="PROSITE" id="PS50238"/>
    </source>
</evidence>
<feature type="domain" description="Phorbol-ester/DAG-type" evidence="6">
    <location>
        <begin position="502"/>
        <end position="552"/>
    </location>
</feature>
<dbReference type="CDD" id="cd00029">
    <property type="entry name" value="C1"/>
    <property type="match status" value="1"/>
</dbReference>
<dbReference type="GO" id="GO:0005884">
    <property type="term" value="C:actin filament"/>
    <property type="evidence" value="ECO:0007669"/>
    <property type="project" value="TreeGrafter"/>
</dbReference>
<dbReference type="GO" id="GO:0005096">
    <property type="term" value="F:GTPase activator activity"/>
    <property type="evidence" value="ECO:0007669"/>
    <property type="project" value="InterPro"/>
</dbReference>
<feature type="region of interest" description="Disordered" evidence="5">
    <location>
        <begin position="911"/>
        <end position="942"/>
    </location>
</feature>
<evidence type="ECO:0000256" key="3">
    <source>
        <dbReference type="ARBA" id="ARBA00022723"/>
    </source>
</evidence>
<evidence type="ECO:0000313" key="9">
    <source>
        <dbReference type="Proteomes" id="UP001233999"/>
    </source>
</evidence>
<proteinExistence type="predicted"/>
<keyword evidence="4" id="KW-0862">Zinc</keyword>
<dbReference type="SMART" id="SM00324">
    <property type="entry name" value="RhoGAP"/>
    <property type="match status" value="1"/>
</dbReference>
<gene>
    <name evidence="8" type="ORF">L9F63_009482</name>
</gene>
<evidence type="ECO:0000256" key="2">
    <source>
        <dbReference type="ARBA" id="ARBA00022490"/>
    </source>
</evidence>
<evidence type="ECO:0000313" key="8">
    <source>
        <dbReference type="EMBL" id="KAJ9600222.1"/>
    </source>
</evidence>
<keyword evidence="2" id="KW-0963">Cytoplasm</keyword>
<feature type="region of interest" description="Disordered" evidence="5">
    <location>
        <begin position="52"/>
        <end position="100"/>
    </location>
</feature>
<dbReference type="GO" id="GO:0005737">
    <property type="term" value="C:cytoplasm"/>
    <property type="evidence" value="ECO:0007669"/>
    <property type="project" value="UniProtKB-SubCell"/>
</dbReference>
<dbReference type="PROSITE" id="PS50081">
    <property type="entry name" value="ZF_DAG_PE_2"/>
    <property type="match status" value="2"/>
</dbReference>
<dbReference type="InterPro" id="IPR046987">
    <property type="entry name" value="Myo9"/>
</dbReference>
<reference evidence="8" key="2">
    <citation type="submission" date="2023-05" db="EMBL/GenBank/DDBJ databases">
        <authorList>
            <person name="Fouks B."/>
        </authorList>
    </citation>
    <scope>NUCLEOTIDE SEQUENCE</scope>
    <source>
        <strain evidence="8">Stay&amp;Tobe</strain>
        <tissue evidence="8">Testes</tissue>
    </source>
</reference>
<dbReference type="CDD" id="cd20818">
    <property type="entry name" value="C1_Myosin-IX"/>
    <property type="match status" value="1"/>
</dbReference>
<dbReference type="PANTHER" id="PTHR46184">
    <property type="entry name" value="UNCONVENTIONAL MYOSIN-IXB-LIKE PROTEIN"/>
    <property type="match status" value="1"/>
</dbReference>
<keyword evidence="3" id="KW-0479">Metal-binding</keyword>
<feature type="compositionally biased region" description="Acidic residues" evidence="5">
    <location>
        <begin position="845"/>
        <end position="858"/>
    </location>
</feature>
<dbReference type="Pfam" id="PF00620">
    <property type="entry name" value="RhoGAP"/>
    <property type="match status" value="1"/>
</dbReference>
<evidence type="ECO:0000259" key="6">
    <source>
        <dbReference type="PROSITE" id="PS50081"/>
    </source>
</evidence>
<feature type="non-terminal residue" evidence="8">
    <location>
        <position position="942"/>
    </location>
</feature>
<dbReference type="GO" id="GO:0035556">
    <property type="term" value="P:intracellular signal transduction"/>
    <property type="evidence" value="ECO:0007669"/>
    <property type="project" value="InterPro"/>
</dbReference>
<dbReference type="Proteomes" id="UP001233999">
    <property type="component" value="Unassembled WGS sequence"/>
</dbReference>
<reference evidence="8" key="1">
    <citation type="journal article" date="2023" name="IScience">
        <title>Live-bearing cockroach genome reveals convergent evolutionary mechanisms linked to viviparity in insects and beyond.</title>
        <authorList>
            <person name="Fouks B."/>
            <person name="Harrison M.C."/>
            <person name="Mikhailova A.A."/>
            <person name="Marchal E."/>
            <person name="English S."/>
            <person name="Carruthers M."/>
            <person name="Jennings E.C."/>
            <person name="Chiamaka E.L."/>
            <person name="Frigard R.A."/>
            <person name="Pippel M."/>
            <person name="Attardo G.M."/>
            <person name="Benoit J.B."/>
            <person name="Bornberg-Bauer E."/>
            <person name="Tobe S.S."/>
        </authorList>
    </citation>
    <scope>NUCLEOTIDE SEQUENCE</scope>
    <source>
        <strain evidence="8">Stay&amp;Tobe</strain>
    </source>
</reference>
<organism evidence="8 9">
    <name type="scientific">Diploptera punctata</name>
    <name type="common">Pacific beetle cockroach</name>
    <dbReference type="NCBI Taxonomy" id="6984"/>
    <lineage>
        <taxon>Eukaryota</taxon>
        <taxon>Metazoa</taxon>
        <taxon>Ecdysozoa</taxon>
        <taxon>Arthropoda</taxon>
        <taxon>Hexapoda</taxon>
        <taxon>Insecta</taxon>
        <taxon>Pterygota</taxon>
        <taxon>Neoptera</taxon>
        <taxon>Polyneoptera</taxon>
        <taxon>Dictyoptera</taxon>
        <taxon>Blattodea</taxon>
        <taxon>Blaberoidea</taxon>
        <taxon>Blaberidae</taxon>
        <taxon>Diplopterinae</taxon>
        <taxon>Diploptera</taxon>
    </lineage>
</organism>
<dbReference type="AlphaFoldDB" id="A0AAD8ESL8"/>
<keyword evidence="9" id="KW-1185">Reference proteome</keyword>
<dbReference type="GO" id="GO:0000146">
    <property type="term" value="F:microfilament motor activity"/>
    <property type="evidence" value="ECO:0007669"/>
    <property type="project" value="InterPro"/>
</dbReference>
<dbReference type="Gene3D" id="3.30.60.20">
    <property type="match status" value="2"/>
</dbReference>
<feature type="domain" description="Phorbol-ester/DAG-type" evidence="6">
    <location>
        <begin position="265"/>
        <end position="319"/>
    </location>
</feature>
<evidence type="ECO:0000256" key="1">
    <source>
        <dbReference type="ARBA" id="ARBA00004496"/>
    </source>
</evidence>
<name>A0AAD8ESL8_DIPPU</name>
<dbReference type="SMART" id="SM00109">
    <property type="entry name" value="C1"/>
    <property type="match status" value="2"/>
</dbReference>
<dbReference type="SUPFAM" id="SSF57889">
    <property type="entry name" value="Cysteine-rich domain"/>
    <property type="match status" value="2"/>
</dbReference>
<dbReference type="InterPro" id="IPR000198">
    <property type="entry name" value="RhoGAP_dom"/>
</dbReference>
<feature type="region of interest" description="Disordered" evidence="5">
    <location>
        <begin position="320"/>
        <end position="355"/>
    </location>
</feature>
<feature type="region of interest" description="Disordered" evidence="5">
    <location>
        <begin position="841"/>
        <end position="874"/>
    </location>
</feature>
<dbReference type="PANTHER" id="PTHR46184:SF5">
    <property type="entry name" value="UNCONVENTIONAL MYOSIN-IXA-LIKE"/>
    <property type="match status" value="1"/>
</dbReference>
<sequence length="942" mass="105544">FFGNHRKELTLTSSIYNINPTSLGKMLKMINIQSKHVQEQININIENCSIRKHHSHRVGRRADKWDGGQGSQAHSDGEVDEASAPMTRSAPPLISTPSSELYPNKPEYVWKKRPEFAFDVADSGSDSKLSAEVKLLTAPAVRKLSRQEASAGLLFAEQRSRTPLKSSLSHDDRHLVNLVDPEVPVRIARRSRAPREILVQPEIAERCGLQERIHGQVMAVRVLLEVVFLHRKKQNATKRSRSGAITTLTRRNSDPATKCGTLISGHRFRKVARFSKEDRCVSCDKSMDPFVTQGHKCSDCKQLFHTKCIQNGGVLRLPCQHQHSTPSVRRNKRKTSRTQQDMSKPTAGSKFNLTGTSEFTDSTDKIISDATELQLMQDFITKKAKSEEGGKKPSEVDRVFKQALKEFKDNLVATYSVVNKQGPEGLNIKYKDLIANFLHNNMSPTPQYEPHHLDFPVTMGVNAFRGFMNEFMNLTRLDDKPNKAKRKKDKKRKVEDPITYAGHMFLLTIINIPTACEICTSFFMWPIERGLVCQNCKLTCHKKCYAKVSVMCGKDGMGGGNQESTRVFGVPLHLLACGDGKVPIVVDRLITTIEMYGLYTEGIYRKSGVSSKVKELKARLEEENIEGVNFENYQVHVLAAVLKSFFREMPEPLLTFDSYEDFLRAANLTDPQDRISTLFTILKKLPKPNFDLMERLIFHLARVALHEDANRMNAGALAIVFAPCILRTNKIVPAQDSLHDIGRQTQCIETIVSEQLRKVRSTLADIDTLDTACHTATHRLSSLRSSKIFSPEELLPADVASSDPKPALINPDEEEALLMGHIQEIQKEKALLTSTLPSLTRTTSDDDLLSTDIDDGSLDDVTGRLEDGEHERHHGRRIRTVAGHKSLVSRSMSGGEGESSIEDVGSKTLSQVRLKRQSSSDNSVVSLYPPTEVDCDEDPIMV</sequence>
<comment type="caution">
    <text evidence="8">The sequence shown here is derived from an EMBL/GenBank/DDBJ whole genome shotgun (WGS) entry which is preliminary data.</text>
</comment>
<evidence type="ECO:0000256" key="5">
    <source>
        <dbReference type="SAM" id="MobiDB-lite"/>
    </source>
</evidence>
<feature type="compositionally biased region" description="Acidic residues" evidence="5">
    <location>
        <begin position="933"/>
        <end position="942"/>
    </location>
</feature>
<dbReference type="GO" id="GO:0046872">
    <property type="term" value="F:metal ion binding"/>
    <property type="evidence" value="ECO:0007669"/>
    <property type="project" value="UniProtKB-KW"/>
</dbReference>
<dbReference type="InterPro" id="IPR008936">
    <property type="entry name" value="Rho_GTPase_activation_prot"/>
</dbReference>
<dbReference type="PROSITE" id="PS50238">
    <property type="entry name" value="RHOGAP"/>
    <property type="match status" value="1"/>
</dbReference>
<dbReference type="EMBL" id="JASPKZ010000438">
    <property type="protein sequence ID" value="KAJ9600222.1"/>
    <property type="molecule type" value="Genomic_DNA"/>
</dbReference>
<dbReference type="SUPFAM" id="SSF48350">
    <property type="entry name" value="GTPase activation domain, GAP"/>
    <property type="match status" value="1"/>
</dbReference>
<evidence type="ECO:0000256" key="4">
    <source>
        <dbReference type="ARBA" id="ARBA00022833"/>
    </source>
</evidence>
<comment type="subcellular location">
    <subcellularLocation>
        <location evidence="1">Cytoplasm</location>
    </subcellularLocation>
</comment>
<dbReference type="InterPro" id="IPR002219">
    <property type="entry name" value="PKC_DAG/PE"/>
</dbReference>
<dbReference type="PROSITE" id="PS00479">
    <property type="entry name" value="ZF_DAG_PE_1"/>
    <property type="match status" value="1"/>
</dbReference>